<organism evidence="2">
    <name type="scientific">marine sediment metagenome</name>
    <dbReference type="NCBI Taxonomy" id="412755"/>
    <lineage>
        <taxon>unclassified sequences</taxon>
        <taxon>metagenomes</taxon>
        <taxon>ecological metagenomes</taxon>
    </lineage>
</organism>
<sequence length="61" mass="7315">MSDDKQLYSDVGYIKGKIEFIVKYFEKNGLVEQVRENKTSIFWLRIFMLTMLAFIFKLSLK</sequence>
<keyword evidence="1" id="KW-0812">Transmembrane</keyword>
<gene>
    <name evidence="2" type="ORF">LCGC14_1619200</name>
</gene>
<name>A0A0F9I619_9ZZZZ</name>
<comment type="caution">
    <text evidence="2">The sequence shown here is derived from an EMBL/GenBank/DDBJ whole genome shotgun (WGS) entry which is preliminary data.</text>
</comment>
<keyword evidence="1" id="KW-0472">Membrane</keyword>
<dbReference type="EMBL" id="LAZR01013208">
    <property type="protein sequence ID" value="KKM23041.1"/>
    <property type="molecule type" value="Genomic_DNA"/>
</dbReference>
<evidence type="ECO:0000313" key="2">
    <source>
        <dbReference type="EMBL" id="KKM23041.1"/>
    </source>
</evidence>
<accession>A0A0F9I619</accession>
<dbReference type="AlphaFoldDB" id="A0A0F9I619"/>
<feature type="transmembrane region" description="Helical" evidence="1">
    <location>
        <begin position="41"/>
        <end position="60"/>
    </location>
</feature>
<proteinExistence type="predicted"/>
<reference evidence="2" key="1">
    <citation type="journal article" date="2015" name="Nature">
        <title>Complex archaea that bridge the gap between prokaryotes and eukaryotes.</title>
        <authorList>
            <person name="Spang A."/>
            <person name="Saw J.H."/>
            <person name="Jorgensen S.L."/>
            <person name="Zaremba-Niedzwiedzka K."/>
            <person name="Martijn J."/>
            <person name="Lind A.E."/>
            <person name="van Eijk R."/>
            <person name="Schleper C."/>
            <person name="Guy L."/>
            <person name="Ettema T.J."/>
        </authorList>
    </citation>
    <scope>NUCLEOTIDE SEQUENCE</scope>
</reference>
<keyword evidence="1" id="KW-1133">Transmembrane helix</keyword>
<evidence type="ECO:0000256" key="1">
    <source>
        <dbReference type="SAM" id="Phobius"/>
    </source>
</evidence>
<protein>
    <submittedName>
        <fullName evidence="2">Uncharacterized protein</fullName>
    </submittedName>
</protein>